<evidence type="ECO:0000313" key="1">
    <source>
        <dbReference type="EMBL" id="QJB40113.1"/>
    </source>
</evidence>
<organism evidence="1 2">
    <name type="scientific">Chitinophaga oryzae</name>
    <dbReference type="NCBI Taxonomy" id="2725414"/>
    <lineage>
        <taxon>Bacteria</taxon>
        <taxon>Pseudomonadati</taxon>
        <taxon>Bacteroidota</taxon>
        <taxon>Chitinophagia</taxon>
        <taxon>Chitinophagales</taxon>
        <taxon>Chitinophagaceae</taxon>
        <taxon>Chitinophaga</taxon>
    </lineage>
</organism>
<protein>
    <recommendedName>
        <fullName evidence="3">YD repeat-containing protein</fullName>
    </recommendedName>
</protein>
<keyword evidence="2" id="KW-1185">Reference proteome</keyword>
<dbReference type="Proteomes" id="UP000503144">
    <property type="component" value="Chromosome"/>
</dbReference>
<dbReference type="EMBL" id="CP051204">
    <property type="protein sequence ID" value="QJB40113.1"/>
    <property type="molecule type" value="Genomic_DNA"/>
</dbReference>
<reference evidence="1 2" key="2">
    <citation type="submission" date="2020-09" db="EMBL/GenBank/DDBJ databases">
        <authorList>
            <person name="Kittiwongwattana C."/>
        </authorList>
    </citation>
    <scope>NUCLEOTIDE SEQUENCE [LARGE SCALE GENOMIC DNA]</scope>
    <source>
        <strain evidence="1 2">1303</strain>
    </source>
</reference>
<evidence type="ECO:0000313" key="2">
    <source>
        <dbReference type="Proteomes" id="UP000503144"/>
    </source>
</evidence>
<sequence length="270" mass="30614">MNQRPCALYCAIIAVLLLPACLKPGPIIVPPGHPTARIIQLKELDPLYSDSSRVAYNQLGNPVSITPSSVSTGYPMWLFRYDNQHRLIASVGAYDNGLNMFEMAHRYVLNAAGRIISDTTFVFGTFDTTVTPLRITGQGVRTTSYNYDSYSRITQTVTTDLVPDIPRFRTTVNYSYNNTGNAWKIVTIRVEIPYPHAIPDTSITYPVYDNKPNFHRLHPVWQFVDRDYNTNNPGNAISYDTYGLATEMQPNTNILGIFYHRGAIRYEYRP</sequence>
<accession>A0ABX6LJB5</accession>
<name>A0ABX6LJB5_9BACT</name>
<reference evidence="2" key="1">
    <citation type="submission" date="2020-04" db="EMBL/GenBank/DDBJ databases">
        <authorList>
            <person name="Kittiwongwattana C."/>
        </authorList>
    </citation>
    <scope>NUCLEOTIDE SEQUENCE [LARGE SCALE GENOMIC DNA]</scope>
    <source>
        <strain evidence="2">1303</strain>
    </source>
</reference>
<evidence type="ECO:0008006" key="3">
    <source>
        <dbReference type="Google" id="ProtNLM"/>
    </source>
</evidence>
<dbReference type="RefSeq" id="WP_168861470.1">
    <property type="nucleotide sequence ID" value="NZ_CP051204.2"/>
</dbReference>
<gene>
    <name evidence="1" type="ORF">HF324_20530</name>
</gene>
<proteinExistence type="predicted"/>